<dbReference type="GO" id="GO:0005737">
    <property type="term" value="C:cytoplasm"/>
    <property type="evidence" value="ECO:0007669"/>
    <property type="project" value="UniProtKB-SubCell"/>
</dbReference>
<dbReference type="SMART" id="SM00529">
    <property type="entry name" value="HTH_DTXR"/>
    <property type="match status" value="1"/>
</dbReference>
<dbReference type="InterPro" id="IPR050536">
    <property type="entry name" value="DtxR_MntR_Metal-Reg"/>
</dbReference>
<keyword evidence="7" id="KW-0408">Iron</keyword>
<keyword evidence="5" id="KW-0963">Cytoplasm</keyword>
<evidence type="ECO:0000256" key="12">
    <source>
        <dbReference type="ARBA" id="ARBA00023211"/>
    </source>
</evidence>
<keyword evidence="12" id="KW-0464">Manganese</keyword>
<dbReference type="InterPro" id="IPR001367">
    <property type="entry name" value="Fe_dep_repressor"/>
</dbReference>
<dbReference type="InterPro" id="IPR008988">
    <property type="entry name" value="Transcriptional_repressor_C"/>
</dbReference>
<evidence type="ECO:0000256" key="10">
    <source>
        <dbReference type="ARBA" id="ARBA00023159"/>
    </source>
</evidence>
<evidence type="ECO:0000256" key="9">
    <source>
        <dbReference type="ARBA" id="ARBA00023125"/>
    </source>
</evidence>
<dbReference type="PANTHER" id="PTHR33238">
    <property type="entry name" value="IRON (METAL) DEPENDENT REPRESSOR, DTXR FAMILY"/>
    <property type="match status" value="1"/>
</dbReference>
<dbReference type="Proteomes" id="UP000500938">
    <property type="component" value="Chromosome"/>
</dbReference>
<dbReference type="InterPro" id="IPR007167">
    <property type="entry name" value="Fe-transptr_FeoA-like"/>
</dbReference>
<dbReference type="Gene3D" id="2.30.30.90">
    <property type="match status" value="1"/>
</dbReference>
<dbReference type="Pfam" id="PF04023">
    <property type="entry name" value="FeoA"/>
    <property type="match status" value="1"/>
</dbReference>
<dbReference type="EMBL" id="CP053085">
    <property type="protein sequence ID" value="QJR34108.1"/>
    <property type="molecule type" value="Genomic_DNA"/>
</dbReference>
<evidence type="ECO:0000313" key="18">
    <source>
        <dbReference type="Proteomes" id="UP000500938"/>
    </source>
</evidence>
<dbReference type="PROSITE" id="PS50944">
    <property type="entry name" value="HTH_DTXR"/>
    <property type="match status" value="1"/>
</dbReference>
<dbReference type="GO" id="GO:0046914">
    <property type="term" value="F:transition metal ion binding"/>
    <property type="evidence" value="ECO:0007669"/>
    <property type="project" value="InterPro"/>
</dbReference>
<proteinExistence type="inferred from homology"/>
<dbReference type="InterPro" id="IPR022689">
    <property type="entry name" value="Iron_dep_repressor"/>
</dbReference>
<evidence type="ECO:0000256" key="13">
    <source>
        <dbReference type="ARBA" id="ARBA00025185"/>
    </source>
</evidence>
<dbReference type="InterPro" id="IPR022687">
    <property type="entry name" value="HTH_DTXR"/>
</dbReference>
<comment type="subunit">
    <text evidence="3">Homodimer.</text>
</comment>
<evidence type="ECO:0000256" key="14">
    <source>
        <dbReference type="ARBA" id="ARBA00032593"/>
    </source>
</evidence>
<protein>
    <recommendedName>
        <fullName evidence="4">Transcriptional regulator MntR</fullName>
    </recommendedName>
    <alternativeName>
        <fullName evidence="14">Manganese transport regulator</fullName>
    </alternativeName>
</protein>
<keyword evidence="6" id="KW-0678">Repressor</keyword>
<feature type="region of interest" description="Disordered" evidence="15">
    <location>
        <begin position="233"/>
        <end position="270"/>
    </location>
</feature>
<evidence type="ECO:0000256" key="6">
    <source>
        <dbReference type="ARBA" id="ARBA00022491"/>
    </source>
</evidence>
<comment type="similarity">
    <text evidence="2">Belongs to the DtxR/MntR family.</text>
</comment>
<evidence type="ECO:0000256" key="5">
    <source>
        <dbReference type="ARBA" id="ARBA00022490"/>
    </source>
</evidence>
<dbReference type="SUPFAM" id="SSF47979">
    <property type="entry name" value="Iron-dependent repressor protein, dimerization domain"/>
    <property type="match status" value="1"/>
</dbReference>
<dbReference type="RefSeq" id="WP_171223534.1">
    <property type="nucleotide sequence ID" value="NZ_CP053085.1"/>
</dbReference>
<dbReference type="SUPFAM" id="SSF50037">
    <property type="entry name" value="C-terminal domain of transcriptional repressors"/>
    <property type="match status" value="1"/>
</dbReference>
<dbReference type="AlphaFoldDB" id="A0A6M4IJT7"/>
<evidence type="ECO:0000256" key="4">
    <source>
        <dbReference type="ARBA" id="ARBA00022386"/>
    </source>
</evidence>
<gene>
    <name evidence="17" type="ORF">HKW67_00555</name>
</gene>
<evidence type="ECO:0000256" key="15">
    <source>
        <dbReference type="SAM" id="MobiDB-lite"/>
    </source>
</evidence>
<accession>A0A6M4IJT7</accession>
<dbReference type="InterPro" id="IPR036421">
    <property type="entry name" value="Fe_dep_repressor_sf"/>
</dbReference>
<keyword evidence="11" id="KW-0804">Transcription</keyword>
<dbReference type="Pfam" id="PF02742">
    <property type="entry name" value="Fe_dep_repr_C"/>
    <property type="match status" value="1"/>
</dbReference>
<evidence type="ECO:0000256" key="1">
    <source>
        <dbReference type="ARBA" id="ARBA00004496"/>
    </source>
</evidence>
<feature type="compositionally biased region" description="Low complexity" evidence="15">
    <location>
        <begin position="242"/>
        <end position="261"/>
    </location>
</feature>
<keyword evidence="8" id="KW-0805">Transcription regulation</keyword>
<evidence type="ECO:0000313" key="17">
    <source>
        <dbReference type="EMBL" id="QJR34108.1"/>
    </source>
</evidence>
<dbReference type="Gene3D" id="1.10.10.10">
    <property type="entry name" value="Winged helix-like DNA-binding domain superfamily/Winged helix DNA-binding domain"/>
    <property type="match status" value="1"/>
</dbReference>
<dbReference type="KEGG" id="ggr:HKW67_00555"/>
<sequence length="270" mass="28554">MSARDDVSPASGSPPALTEPVEDYLKAIYELESRFGAAATSDVANALDVAPASVTGMVRRLATQGYLDHVPYRGVQLTARGRQAALRTIRRHRILESYLTGVLGYPWDRVHDEAERLEHAASDDLIERMAAALGHPTADPHGAPIPTVDGIVAEQPHRTLAELPVGETARMLRVSDKNPSLLRYLAEIALQPGAEVTMVSRAPFDGPLTLRIGKNEPVVGPNLAAQVLVEAMPSTGPRSSDAAGSTGSLPSTTPAAAAAPKPKGRKSTAR</sequence>
<dbReference type="PANTHER" id="PTHR33238:SF11">
    <property type="entry name" value="TRANSCRIPTIONAL REGULATOR MNTR"/>
    <property type="match status" value="1"/>
</dbReference>
<dbReference type="SMART" id="SM00899">
    <property type="entry name" value="FeoA"/>
    <property type="match status" value="1"/>
</dbReference>
<dbReference type="GO" id="GO:0046983">
    <property type="term" value="F:protein dimerization activity"/>
    <property type="evidence" value="ECO:0007669"/>
    <property type="project" value="InterPro"/>
</dbReference>
<dbReference type="SUPFAM" id="SSF46785">
    <property type="entry name" value="Winged helix' DNA-binding domain"/>
    <property type="match status" value="1"/>
</dbReference>
<evidence type="ECO:0000259" key="16">
    <source>
        <dbReference type="PROSITE" id="PS50944"/>
    </source>
</evidence>
<comment type="subcellular location">
    <subcellularLocation>
        <location evidence="1">Cytoplasm</location>
    </subcellularLocation>
</comment>
<dbReference type="Pfam" id="PF01325">
    <property type="entry name" value="Fe_dep_repress"/>
    <property type="match status" value="1"/>
</dbReference>
<reference evidence="17 18" key="1">
    <citation type="submission" date="2020-05" db="EMBL/GenBank/DDBJ databases">
        <title>Complete genome sequence of Gemmatimonas greenlandica TET16.</title>
        <authorList>
            <person name="Zeng Y."/>
        </authorList>
    </citation>
    <scope>NUCLEOTIDE SEQUENCE [LARGE SCALE GENOMIC DNA]</scope>
    <source>
        <strain evidence="17 18">TET16</strain>
    </source>
</reference>
<dbReference type="InterPro" id="IPR038157">
    <property type="entry name" value="FeoA_core_dom"/>
</dbReference>
<dbReference type="GO" id="GO:0003677">
    <property type="term" value="F:DNA binding"/>
    <property type="evidence" value="ECO:0007669"/>
    <property type="project" value="UniProtKB-KW"/>
</dbReference>
<comment type="function">
    <text evidence="13">In the presence of manganese, represses expression of mntH and mntS. Up-regulates expression of mntP.</text>
</comment>
<name>A0A6M4IJT7_9BACT</name>
<keyword evidence="10" id="KW-0010">Activator</keyword>
<feature type="domain" description="HTH dtxR-type" evidence="16">
    <location>
        <begin position="17"/>
        <end position="78"/>
    </location>
</feature>
<dbReference type="InterPro" id="IPR036390">
    <property type="entry name" value="WH_DNA-bd_sf"/>
</dbReference>
<evidence type="ECO:0000256" key="8">
    <source>
        <dbReference type="ARBA" id="ARBA00023015"/>
    </source>
</evidence>
<evidence type="ECO:0000256" key="3">
    <source>
        <dbReference type="ARBA" id="ARBA00011738"/>
    </source>
</evidence>
<keyword evidence="9" id="KW-0238">DNA-binding</keyword>
<organism evidence="17 18">
    <name type="scientific">Gemmatimonas groenlandica</name>
    <dbReference type="NCBI Taxonomy" id="2732249"/>
    <lineage>
        <taxon>Bacteria</taxon>
        <taxon>Pseudomonadati</taxon>
        <taxon>Gemmatimonadota</taxon>
        <taxon>Gemmatimonadia</taxon>
        <taxon>Gemmatimonadales</taxon>
        <taxon>Gemmatimonadaceae</taxon>
        <taxon>Gemmatimonas</taxon>
    </lineage>
</organism>
<keyword evidence="18" id="KW-1185">Reference proteome</keyword>
<dbReference type="InterPro" id="IPR036388">
    <property type="entry name" value="WH-like_DNA-bd_sf"/>
</dbReference>
<evidence type="ECO:0000256" key="7">
    <source>
        <dbReference type="ARBA" id="ARBA00023004"/>
    </source>
</evidence>
<dbReference type="GO" id="GO:0003700">
    <property type="term" value="F:DNA-binding transcription factor activity"/>
    <property type="evidence" value="ECO:0007669"/>
    <property type="project" value="InterPro"/>
</dbReference>
<evidence type="ECO:0000256" key="11">
    <source>
        <dbReference type="ARBA" id="ARBA00023163"/>
    </source>
</evidence>
<evidence type="ECO:0000256" key="2">
    <source>
        <dbReference type="ARBA" id="ARBA00007871"/>
    </source>
</evidence>
<dbReference type="Gene3D" id="1.10.60.10">
    <property type="entry name" value="Iron dependent repressor, metal binding and dimerisation domain"/>
    <property type="match status" value="1"/>
</dbReference>